<dbReference type="GO" id="GO:0016787">
    <property type="term" value="F:hydrolase activity"/>
    <property type="evidence" value="ECO:0007669"/>
    <property type="project" value="UniProtKB-KW"/>
</dbReference>
<dbReference type="PANTHER" id="PTHR33393:SF13">
    <property type="entry name" value="PGA BIOSYNTHESIS PROTEIN CAPA"/>
    <property type="match status" value="1"/>
</dbReference>
<dbReference type="Pfam" id="PF09587">
    <property type="entry name" value="PGA_cap"/>
    <property type="match status" value="1"/>
</dbReference>
<gene>
    <name evidence="4" type="ORF">V6984_04035</name>
</gene>
<dbReference type="Gene3D" id="3.60.21.10">
    <property type="match status" value="1"/>
</dbReference>
<evidence type="ECO:0000256" key="1">
    <source>
        <dbReference type="ARBA" id="ARBA00005662"/>
    </source>
</evidence>
<evidence type="ECO:0000256" key="2">
    <source>
        <dbReference type="SAM" id="Phobius"/>
    </source>
</evidence>
<evidence type="ECO:0000313" key="5">
    <source>
        <dbReference type="Proteomes" id="UP001451571"/>
    </source>
</evidence>
<dbReference type="SUPFAM" id="SSF56300">
    <property type="entry name" value="Metallo-dependent phosphatases"/>
    <property type="match status" value="1"/>
</dbReference>
<dbReference type="EC" id="3.1.-.-" evidence="4"/>
<accession>A0ABZ3EXG3</accession>
<proteinExistence type="inferred from homology"/>
<feature type="transmembrane region" description="Helical" evidence="2">
    <location>
        <begin position="12"/>
        <end position="36"/>
    </location>
</feature>
<evidence type="ECO:0000259" key="3">
    <source>
        <dbReference type="SMART" id="SM00854"/>
    </source>
</evidence>
<feature type="domain" description="Capsule synthesis protein CapA" evidence="3">
    <location>
        <begin position="108"/>
        <end position="356"/>
    </location>
</feature>
<keyword evidence="4" id="KW-0378">Hydrolase</keyword>
<evidence type="ECO:0000313" key="4">
    <source>
        <dbReference type="EMBL" id="XAH74948.1"/>
    </source>
</evidence>
<comment type="similarity">
    <text evidence="1">Belongs to the CapA family.</text>
</comment>
<keyword evidence="2" id="KW-0812">Transmembrane</keyword>
<dbReference type="Proteomes" id="UP001451571">
    <property type="component" value="Chromosome"/>
</dbReference>
<dbReference type="CDD" id="cd07381">
    <property type="entry name" value="MPP_CapA"/>
    <property type="match status" value="1"/>
</dbReference>
<organism evidence="4 5">
    <name type="scientific">Kineothrix sedimenti</name>
    <dbReference type="NCBI Taxonomy" id="3123317"/>
    <lineage>
        <taxon>Bacteria</taxon>
        <taxon>Bacillati</taxon>
        <taxon>Bacillota</taxon>
        <taxon>Clostridia</taxon>
        <taxon>Lachnospirales</taxon>
        <taxon>Lachnospiraceae</taxon>
        <taxon>Kineothrix</taxon>
    </lineage>
</organism>
<dbReference type="InterPro" id="IPR019079">
    <property type="entry name" value="Capsule_synth_CapA"/>
</dbReference>
<protein>
    <submittedName>
        <fullName evidence="4">CapA family protein</fullName>
        <ecNumber evidence="4">3.1.-.-</ecNumber>
    </submittedName>
</protein>
<sequence length="419" mass="46063">MKRTRRRKIHFLNIVLTFWITFAGVVIAGVAGILIYNAIVGKADAVTLSPSGLSEAVSHMFSEKIPEAKAGEEALTPSGRYGEILADEEYMARNNIYTKEAASAEEVTLSFGGDILFDPSYSVMVKLLQRTNGIYDSISAELLDEMKSADILMLNNEFPYSDRGTPTPEKQFTFRAKPESVSLLDDMGVDIVSLANNHAYDYGETALLDSLDILKEAGMPYVGAGRNLEEAAKPVYFIINDIKIAYLSATQIERLDNPDTKGATDNSAGVFRCWNPEGLLEAVKAAKENSDFVVVYIHWGTENTEEPDPAQLDQAPKIVEAGADLIIGDHPHCLQPIQYVDGVPVVYSLGNFWFNSKQVDTCLVKAAIDANGLKSLKFIPALQKDCRTSLLEGEEKERVLAYMRSISPGVNIDEEGFIN</sequence>
<keyword evidence="5" id="KW-1185">Reference proteome</keyword>
<keyword evidence="2" id="KW-1133">Transmembrane helix</keyword>
<dbReference type="PANTHER" id="PTHR33393">
    <property type="entry name" value="POLYGLUTAMINE SYNTHESIS ACCESSORY PROTEIN RV0574C-RELATED"/>
    <property type="match status" value="1"/>
</dbReference>
<dbReference type="InterPro" id="IPR029052">
    <property type="entry name" value="Metallo-depent_PP-like"/>
</dbReference>
<name>A0ABZ3EXG3_9FIRM</name>
<dbReference type="InterPro" id="IPR052169">
    <property type="entry name" value="CW_Biosynth-Accessory"/>
</dbReference>
<reference evidence="4 5" key="1">
    <citation type="submission" date="2024-02" db="EMBL/GenBank/DDBJ databases">
        <title>Bacterial strain from lacustrine sediment.</title>
        <authorList>
            <person name="Petit C."/>
            <person name="Fadhlaoui K."/>
        </authorList>
    </citation>
    <scope>NUCLEOTIDE SEQUENCE [LARGE SCALE GENOMIC DNA]</scope>
    <source>
        <strain evidence="4 5">IPX-CK</strain>
    </source>
</reference>
<dbReference type="RefSeq" id="WP_342758523.1">
    <property type="nucleotide sequence ID" value="NZ_CP146256.1"/>
</dbReference>
<dbReference type="SMART" id="SM00854">
    <property type="entry name" value="PGA_cap"/>
    <property type="match status" value="1"/>
</dbReference>
<dbReference type="EMBL" id="CP146256">
    <property type="protein sequence ID" value="XAH74948.1"/>
    <property type="molecule type" value="Genomic_DNA"/>
</dbReference>
<keyword evidence="2" id="KW-0472">Membrane</keyword>